<gene>
    <name evidence="1" type="ORF">ERS007657_04054</name>
    <name evidence="3" type="ORF">ERS007661_01546</name>
    <name evidence="4" type="ORF">ERS007679_01534</name>
    <name evidence="5" type="ORF">ERS007739_04790</name>
    <name evidence="2" type="ORF">ERS027661_04168</name>
</gene>
<dbReference type="Proteomes" id="UP000049023">
    <property type="component" value="Unassembled WGS sequence"/>
</dbReference>
<evidence type="ECO:0000313" key="5">
    <source>
        <dbReference type="EMBL" id="CPA72198.1"/>
    </source>
</evidence>
<evidence type="ECO:0000313" key="3">
    <source>
        <dbReference type="EMBL" id="CNV03845.1"/>
    </source>
</evidence>
<protein>
    <submittedName>
        <fullName evidence="1">Uncharacterized protein</fullName>
    </submittedName>
</protein>
<evidence type="ECO:0000313" key="7">
    <source>
        <dbReference type="Proteomes" id="UP000039217"/>
    </source>
</evidence>
<accession>A0A654U775</accession>
<dbReference type="EMBL" id="CQQC01000441">
    <property type="protein sequence ID" value="CNV03845.1"/>
    <property type="molecule type" value="Genomic_DNA"/>
</dbReference>
<evidence type="ECO:0000313" key="8">
    <source>
        <dbReference type="Proteomes" id="UP000045842"/>
    </source>
</evidence>
<evidence type="ECO:0000313" key="6">
    <source>
        <dbReference type="Proteomes" id="UP000039021"/>
    </source>
</evidence>
<reference evidence="5" key="1">
    <citation type="submission" date="2015-03" db="EMBL/GenBank/DDBJ databases">
        <authorList>
            <consortium name="Pathogen Informatics"/>
            <person name="Murphy D."/>
        </authorList>
    </citation>
    <scope>NUCLEOTIDE SEQUENCE</scope>
    <source>
        <strain evidence="5">N09902308</strain>
    </source>
</reference>
<evidence type="ECO:0000313" key="2">
    <source>
        <dbReference type="EMBL" id="CKT29568.1"/>
    </source>
</evidence>
<proteinExistence type="predicted"/>
<dbReference type="EMBL" id="CGCX01002358">
    <property type="protein sequence ID" value="CFS10831.1"/>
    <property type="molecule type" value="Genomic_DNA"/>
</dbReference>
<dbReference type="EMBL" id="CNFU01001308">
    <property type="protein sequence ID" value="CKT29568.1"/>
    <property type="molecule type" value="Genomic_DNA"/>
</dbReference>
<evidence type="ECO:0000313" key="9">
    <source>
        <dbReference type="Proteomes" id="UP000046680"/>
    </source>
</evidence>
<evidence type="ECO:0000313" key="1">
    <source>
        <dbReference type="EMBL" id="CFS10831.1"/>
    </source>
</evidence>
<dbReference type="AlphaFoldDB" id="A0A654U775"/>
<dbReference type="Proteomes" id="UP000045842">
    <property type="component" value="Unassembled WGS sequence"/>
</dbReference>
<organism evidence="1 9">
    <name type="scientific">Mycobacterium tuberculosis</name>
    <dbReference type="NCBI Taxonomy" id="1773"/>
    <lineage>
        <taxon>Bacteria</taxon>
        <taxon>Bacillati</taxon>
        <taxon>Actinomycetota</taxon>
        <taxon>Actinomycetes</taxon>
        <taxon>Mycobacteriales</taxon>
        <taxon>Mycobacteriaceae</taxon>
        <taxon>Mycobacterium</taxon>
        <taxon>Mycobacterium tuberculosis complex</taxon>
    </lineage>
</organism>
<sequence length="124" mass="13781">MISFSKWPARIAANARSWLVSEYRSISSRDRFHFSAISSEPRNCEISWSPYRCNHCLDSLVGEVNPNCSPTVIADEIGIWLMFCTPPATMTSAVPDMIACAPKEIACWLDPHWRSTVTPGTSSG</sequence>
<dbReference type="Proteomes" id="UP000046680">
    <property type="component" value="Unassembled WGS sequence"/>
</dbReference>
<dbReference type="Proteomes" id="UP000039021">
    <property type="component" value="Unassembled WGS sequence"/>
</dbReference>
<name>A0A654U775_MYCTX</name>
<reference evidence="6 7" key="2">
    <citation type="submission" date="2015-03" db="EMBL/GenBank/DDBJ databases">
        <authorList>
            <consortium name="Pathogen Informatics"/>
        </authorList>
    </citation>
    <scope>NUCLEOTIDE SEQUENCE [LARGE SCALE GENOMIC DNA]</scope>
    <source>
        <strain evidence="2 10">Bir 187</strain>
        <strain evidence="1 9">C09601061</strain>
        <strain evidence="3 7">D00501624</strain>
        <strain evidence="4 8">G09801536</strain>
        <strain evidence="6">N09902308</strain>
    </source>
</reference>
<dbReference type="EMBL" id="CSAD01000168">
    <property type="protein sequence ID" value="COV29747.1"/>
    <property type="molecule type" value="Genomic_DNA"/>
</dbReference>
<evidence type="ECO:0000313" key="4">
    <source>
        <dbReference type="EMBL" id="COV29747.1"/>
    </source>
</evidence>
<evidence type="ECO:0000313" key="10">
    <source>
        <dbReference type="Proteomes" id="UP000049023"/>
    </source>
</evidence>
<dbReference type="Proteomes" id="UP000039217">
    <property type="component" value="Unassembled WGS sequence"/>
</dbReference>
<dbReference type="EMBL" id="CSBK01003229">
    <property type="protein sequence ID" value="CPA72198.1"/>
    <property type="molecule type" value="Genomic_DNA"/>
</dbReference>